<reference evidence="3" key="2">
    <citation type="journal article" date="2017" name="Nat. Plants">
        <title>The Aegilops tauschii genome reveals multiple impacts of transposons.</title>
        <authorList>
            <person name="Zhao G."/>
            <person name="Zou C."/>
            <person name="Li K."/>
            <person name="Wang K."/>
            <person name="Li T."/>
            <person name="Gao L."/>
            <person name="Zhang X."/>
            <person name="Wang H."/>
            <person name="Yang Z."/>
            <person name="Liu X."/>
            <person name="Jiang W."/>
            <person name="Mao L."/>
            <person name="Kong X."/>
            <person name="Jiao Y."/>
            <person name="Jia J."/>
        </authorList>
    </citation>
    <scope>NUCLEOTIDE SEQUENCE [LARGE SCALE GENOMIC DNA]</scope>
    <source>
        <strain evidence="3">cv. AL8/78</strain>
    </source>
</reference>
<feature type="transmembrane region" description="Helical" evidence="1">
    <location>
        <begin position="545"/>
        <end position="562"/>
    </location>
</feature>
<feature type="transmembrane region" description="Helical" evidence="1">
    <location>
        <begin position="259"/>
        <end position="281"/>
    </location>
</feature>
<feature type="transmembrane region" description="Helical" evidence="1">
    <location>
        <begin position="15"/>
        <end position="37"/>
    </location>
</feature>
<feature type="transmembrane region" description="Helical" evidence="1">
    <location>
        <begin position="44"/>
        <end position="61"/>
    </location>
</feature>
<evidence type="ECO:0000313" key="2">
    <source>
        <dbReference type="EnsemblPlants" id="AET7Gv20118300.1"/>
    </source>
</evidence>
<name>A0A453QH67_AEGTS</name>
<organism evidence="2 3">
    <name type="scientific">Aegilops tauschii subsp. strangulata</name>
    <name type="common">Goatgrass</name>
    <dbReference type="NCBI Taxonomy" id="200361"/>
    <lineage>
        <taxon>Eukaryota</taxon>
        <taxon>Viridiplantae</taxon>
        <taxon>Streptophyta</taxon>
        <taxon>Embryophyta</taxon>
        <taxon>Tracheophyta</taxon>
        <taxon>Spermatophyta</taxon>
        <taxon>Magnoliopsida</taxon>
        <taxon>Liliopsida</taxon>
        <taxon>Poales</taxon>
        <taxon>Poaceae</taxon>
        <taxon>BOP clade</taxon>
        <taxon>Pooideae</taxon>
        <taxon>Triticodae</taxon>
        <taxon>Triticeae</taxon>
        <taxon>Triticinae</taxon>
        <taxon>Aegilops</taxon>
    </lineage>
</organism>
<feature type="transmembrane region" description="Helical" evidence="1">
    <location>
        <begin position="418"/>
        <end position="436"/>
    </location>
</feature>
<keyword evidence="1" id="KW-0472">Membrane</keyword>
<evidence type="ECO:0000256" key="1">
    <source>
        <dbReference type="SAM" id="Phobius"/>
    </source>
</evidence>
<reference evidence="2" key="5">
    <citation type="journal article" date="2021" name="G3 (Bethesda)">
        <title>Aegilops tauschii genome assembly Aet v5.0 features greater sequence contiguity and improved annotation.</title>
        <authorList>
            <person name="Wang L."/>
            <person name="Zhu T."/>
            <person name="Rodriguez J.C."/>
            <person name="Deal K.R."/>
            <person name="Dubcovsky J."/>
            <person name="McGuire P.E."/>
            <person name="Lux T."/>
            <person name="Spannagl M."/>
            <person name="Mayer K.F.X."/>
            <person name="Baldrich P."/>
            <person name="Meyers B.C."/>
            <person name="Huo N."/>
            <person name="Gu Y.Q."/>
            <person name="Zhou H."/>
            <person name="Devos K.M."/>
            <person name="Bennetzen J.L."/>
            <person name="Unver T."/>
            <person name="Budak H."/>
            <person name="Gulick P.J."/>
            <person name="Galiba G."/>
            <person name="Kalapos B."/>
            <person name="Nelson D.R."/>
            <person name="Li P."/>
            <person name="You F.M."/>
            <person name="Luo M.C."/>
            <person name="Dvorak J."/>
        </authorList>
    </citation>
    <scope>NUCLEOTIDE SEQUENCE [LARGE SCALE GENOMIC DNA]</scope>
    <source>
        <strain evidence="2">cv. AL8/78</strain>
    </source>
</reference>
<dbReference type="AlphaFoldDB" id="A0A453QH67"/>
<feature type="transmembrane region" description="Helical" evidence="1">
    <location>
        <begin position="386"/>
        <end position="409"/>
    </location>
</feature>
<feature type="transmembrane region" description="Helical" evidence="1">
    <location>
        <begin position="201"/>
        <end position="223"/>
    </location>
</feature>
<dbReference type="Gramene" id="AET7Gv20118300.1">
    <property type="protein sequence ID" value="AET7Gv20118300.1"/>
    <property type="gene ID" value="AET7Gv20118300"/>
</dbReference>
<proteinExistence type="predicted"/>
<feature type="transmembrane region" description="Helical" evidence="1">
    <location>
        <begin position="293"/>
        <end position="312"/>
    </location>
</feature>
<feature type="transmembrane region" description="Helical" evidence="1">
    <location>
        <begin position="638"/>
        <end position="657"/>
    </location>
</feature>
<reference evidence="2" key="3">
    <citation type="journal article" date="2017" name="Nature">
        <title>Genome sequence of the progenitor of the wheat D genome Aegilops tauschii.</title>
        <authorList>
            <person name="Luo M.C."/>
            <person name="Gu Y.Q."/>
            <person name="Puiu D."/>
            <person name="Wang H."/>
            <person name="Twardziok S.O."/>
            <person name="Deal K.R."/>
            <person name="Huo N."/>
            <person name="Zhu T."/>
            <person name="Wang L."/>
            <person name="Wang Y."/>
            <person name="McGuire P.E."/>
            <person name="Liu S."/>
            <person name="Long H."/>
            <person name="Ramasamy R.K."/>
            <person name="Rodriguez J.C."/>
            <person name="Van S.L."/>
            <person name="Yuan L."/>
            <person name="Wang Z."/>
            <person name="Xia Z."/>
            <person name="Xiao L."/>
            <person name="Anderson O.D."/>
            <person name="Ouyang S."/>
            <person name="Liang Y."/>
            <person name="Zimin A.V."/>
            <person name="Pertea G."/>
            <person name="Qi P."/>
            <person name="Bennetzen J.L."/>
            <person name="Dai X."/>
            <person name="Dawson M.W."/>
            <person name="Muller H.G."/>
            <person name="Kugler K."/>
            <person name="Rivarola-Duarte L."/>
            <person name="Spannagl M."/>
            <person name="Mayer K.F.X."/>
            <person name="Lu F.H."/>
            <person name="Bevan M.W."/>
            <person name="Leroy P."/>
            <person name="Li P."/>
            <person name="You F.M."/>
            <person name="Sun Q."/>
            <person name="Liu Z."/>
            <person name="Lyons E."/>
            <person name="Wicker T."/>
            <person name="Salzberg S.L."/>
            <person name="Devos K.M."/>
            <person name="Dvorak J."/>
        </authorList>
    </citation>
    <scope>NUCLEOTIDE SEQUENCE [LARGE SCALE GENOMIC DNA]</scope>
    <source>
        <strain evidence="2">cv. AL8/78</strain>
    </source>
</reference>
<feature type="transmembrane region" description="Helical" evidence="1">
    <location>
        <begin position="582"/>
        <end position="604"/>
    </location>
</feature>
<sequence>MMDTLVSLAGYLAGIAYPVLLWLLVLAAISFVIAIPLPSAMDEHPLLTCIVTIFLTVVVMTTPRDTFVSLAGYLPGIVYPVVVWLLVFAAISFIISIPLPSAMDEHPLLTCIVTIFLTVVVMTTPRDTFVSLAGYLPGIVYPVVVWLLVFAAISFIISIPLPSAMDEHPLLTCTITIFLAVVVMTTPRDTFVSLAGYLPGIVYPVVVWLLVFAAISFIISIPLPSAMDEHPLLTCTITIFLAVVVMTTPRDTFVSLAGYLPGIVYPVVVWLLVFAAISFIISIPLPSAMDEHPLLTCTITIFLAVVVMTTPRDTFVSLAGYLPGIVYTLLVWLLVFATISFVISIPLPLAMDEHPFLTFTVTIILTVVVMKTPRNSLVSLAGYLPGIVYTLLVWLLVFAAISFVMSLMLPSAMDEHPWLPPTITIFLIVVVMTTPRNTLVSLAGYLPGIVYTLLMWLLVFAAISFVMSLLLPSAMDEHPWLPPTVTILLTVVVMTTPRNTLLSLAGYLSGNVYPLLVWLLVFATISIAINIVYPLLPLPAAMDKYPLLTFTVPIFLTVVLMRTPWDTILDLAGYLLETVYLLLLWLLVFLAISAVVSVLVPSAIKEYPDLAVQFTIGLTVVLRIPALGGTILDIVCLLLVWFLLFYSISAVVGRILVPSAAKKCPMVTFVFVVGLTLLMMRVLWGWGTTVQLPARISLAPTTLPLDELVLDDFVRFPESRQMDLIFRDTEEMKVEHERDMEKIIPGSSLLAEEINDLKHDVLYQGATQRLVIYTVTILIITMGCMIKFFIENADDGLINRCVFERNALAKDALGSFRRHILRYASRISK</sequence>
<evidence type="ECO:0000313" key="3">
    <source>
        <dbReference type="Proteomes" id="UP000015105"/>
    </source>
</evidence>
<feature type="transmembrane region" description="Helical" evidence="1">
    <location>
        <begin position="169"/>
        <end position="186"/>
    </location>
</feature>
<feature type="transmembrane region" description="Helical" evidence="1">
    <location>
        <begin position="107"/>
        <end position="123"/>
    </location>
</feature>
<keyword evidence="1" id="KW-1133">Transmembrane helix</keyword>
<feature type="transmembrane region" description="Helical" evidence="1">
    <location>
        <begin position="230"/>
        <end position="247"/>
    </location>
</feature>
<keyword evidence="1" id="KW-0812">Transmembrane</keyword>
<protein>
    <submittedName>
        <fullName evidence="2">Uncharacterized protein</fullName>
    </submittedName>
</protein>
<accession>A0A453QH67</accession>
<dbReference type="EnsemblPlants" id="AET7Gv20118300.1">
    <property type="protein sequence ID" value="AET7Gv20118300.1"/>
    <property type="gene ID" value="AET7Gv20118300"/>
</dbReference>
<feature type="transmembrane region" description="Helical" evidence="1">
    <location>
        <begin position="770"/>
        <end position="790"/>
    </location>
</feature>
<feature type="transmembrane region" description="Helical" evidence="1">
    <location>
        <begin position="515"/>
        <end position="533"/>
    </location>
</feature>
<reference evidence="3" key="1">
    <citation type="journal article" date="2014" name="Science">
        <title>Ancient hybridizations among the ancestral genomes of bread wheat.</title>
        <authorList>
            <consortium name="International Wheat Genome Sequencing Consortium,"/>
            <person name="Marcussen T."/>
            <person name="Sandve S.R."/>
            <person name="Heier L."/>
            <person name="Spannagl M."/>
            <person name="Pfeifer M."/>
            <person name="Jakobsen K.S."/>
            <person name="Wulff B.B."/>
            <person name="Steuernagel B."/>
            <person name="Mayer K.F."/>
            <person name="Olsen O.A."/>
        </authorList>
    </citation>
    <scope>NUCLEOTIDE SEQUENCE [LARGE SCALE GENOMIC DNA]</scope>
    <source>
        <strain evidence="3">cv. AL8/78</strain>
    </source>
</reference>
<keyword evidence="3" id="KW-1185">Reference proteome</keyword>
<dbReference type="Proteomes" id="UP000015105">
    <property type="component" value="Chromosome 7D"/>
</dbReference>
<reference evidence="2" key="4">
    <citation type="submission" date="2019-03" db="UniProtKB">
        <authorList>
            <consortium name="EnsemblPlants"/>
        </authorList>
    </citation>
    <scope>IDENTIFICATION</scope>
</reference>
<feature type="transmembrane region" description="Helical" evidence="1">
    <location>
        <begin position="611"/>
        <end position="632"/>
    </location>
</feature>
<feature type="transmembrane region" description="Helical" evidence="1">
    <location>
        <begin position="448"/>
        <end position="471"/>
    </location>
</feature>
<feature type="transmembrane region" description="Helical" evidence="1">
    <location>
        <begin position="664"/>
        <end position="684"/>
    </location>
</feature>
<feature type="transmembrane region" description="Helical" evidence="1">
    <location>
        <begin position="135"/>
        <end position="157"/>
    </location>
</feature>
<feature type="transmembrane region" description="Helical" evidence="1">
    <location>
        <begin position="73"/>
        <end position="95"/>
    </location>
</feature>
<feature type="transmembrane region" description="Helical" evidence="1">
    <location>
        <begin position="324"/>
        <end position="349"/>
    </location>
</feature>